<feature type="transmembrane region" description="Helical" evidence="2">
    <location>
        <begin position="12"/>
        <end position="30"/>
    </location>
</feature>
<protein>
    <submittedName>
        <fullName evidence="3">Uncharacterized protein</fullName>
    </submittedName>
</protein>
<accession>A0ABV6N4L2</accession>
<dbReference type="Proteomes" id="UP001589810">
    <property type="component" value="Unassembled WGS sequence"/>
</dbReference>
<sequence>MAARQTQVRWVLILLVIGLVGIGAAVLVWWPTLGFPNTDSPSAVHAKATVVTSAQCGSGNAHDTVEVTVDGAKKQVPLDGCGQAKGTALDVVVTEENGQFSAHPADAAQVGGNRDGRLTAVLLCLSAVAGALYAYLIRYQPVPKTAAPTPVIEAVEPPAFPEPAFAEAAFPEPVHPEIPAFPETPVFPDEPEAAVEEPTGEDDPADENSESSNTPG</sequence>
<reference evidence="3 4" key="1">
    <citation type="submission" date="2024-09" db="EMBL/GenBank/DDBJ databases">
        <authorList>
            <person name="Sun Q."/>
            <person name="Mori K."/>
        </authorList>
    </citation>
    <scope>NUCLEOTIDE SEQUENCE [LARGE SCALE GENOMIC DNA]</scope>
    <source>
        <strain evidence="3 4">TBRC 1432</strain>
    </source>
</reference>
<evidence type="ECO:0000313" key="4">
    <source>
        <dbReference type="Proteomes" id="UP001589810"/>
    </source>
</evidence>
<feature type="transmembrane region" description="Helical" evidence="2">
    <location>
        <begin position="118"/>
        <end position="136"/>
    </location>
</feature>
<feature type="compositionally biased region" description="Acidic residues" evidence="1">
    <location>
        <begin position="189"/>
        <end position="209"/>
    </location>
</feature>
<dbReference type="RefSeq" id="WP_379794516.1">
    <property type="nucleotide sequence ID" value="NZ_JBHLUD010000013.1"/>
</dbReference>
<keyword evidence="4" id="KW-1185">Reference proteome</keyword>
<evidence type="ECO:0000256" key="2">
    <source>
        <dbReference type="SAM" id="Phobius"/>
    </source>
</evidence>
<dbReference type="EMBL" id="JBHLUD010000013">
    <property type="protein sequence ID" value="MFC0547507.1"/>
    <property type="molecule type" value="Genomic_DNA"/>
</dbReference>
<keyword evidence="2" id="KW-0472">Membrane</keyword>
<name>A0ABV6N4L2_9PSEU</name>
<evidence type="ECO:0000313" key="3">
    <source>
        <dbReference type="EMBL" id="MFC0547507.1"/>
    </source>
</evidence>
<keyword evidence="2" id="KW-0812">Transmembrane</keyword>
<comment type="caution">
    <text evidence="3">The sequence shown here is derived from an EMBL/GenBank/DDBJ whole genome shotgun (WGS) entry which is preliminary data.</text>
</comment>
<keyword evidence="2" id="KW-1133">Transmembrane helix</keyword>
<feature type="region of interest" description="Disordered" evidence="1">
    <location>
        <begin position="169"/>
        <end position="216"/>
    </location>
</feature>
<gene>
    <name evidence="3" type="ORF">ACFFH7_38770</name>
</gene>
<organism evidence="3 4">
    <name type="scientific">Kutzneria chonburiensis</name>
    <dbReference type="NCBI Taxonomy" id="1483604"/>
    <lineage>
        <taxon>Bacteria</taxon>
        <taxon>Bacillati</taxon>
        <taxon>Actinomycetota</taxon>
        <taxon>Actinomycetes</taxon>
        <taxon>Pseudonocardiales</taxon>
        <taxon>Pseudonocardiaceae</taxon>
        <taxon>Kutzneria</taxon>
    </lineage>
</organism>
<evidence type="ECO:0000256" key="1">
    <source>
        <dbReference type="SAM" id="MobiDB-lite"/>
    </source>
</evidence>
<proteinExistence type="predicted"/>